<dbReference type="InterPro" id="IPR046905">
    <property type="entry name" value="ABC-3C_MC1"/>
</dbReference>
<proteinExistence type="predicted"/>
<dbReference type="AlphaFoldDB" id="A0AAW8TRS9"/>
<name>A0AAW8TRS9_9ENTE</name>
<dbReference type="EMBL" id="JARQBI010000008">
    <property type="protein sequence ID" value="MDT2796521.1"/>
    <property type="molecule type" value="Genomic_DNA"/>
</dbReference>
<organism evidence="1 2">
    <name type="scientific">Enterococcus cecorum</name>
    <dbReference type="NCBI Taxonomy" id="44008"/>
    <lineage>
        <taxon>Bacteria</taxon>
        <taxon>Bacillati</taxon>
        <taxon>Bacillota</taxon>
        <taxon>Bacilli</taxon>
        <taxon>Lactobacillales</taxon>
        <taxon>Enterococcaceae</taxon>
        <taxon>Enterococcus</taxon>
    </lineage>
</organism>
<dbReference type="RefSeq" id="WP_282007546.1">
    <property type="nucleotide sequence ID" value="NZ_CP184653.1"/>
</dbReference>
<gene>
    <name evidence="1" type="ORF">P7H47_04565</name>
</gene>
<protein>
    <submittedName>
        <fullName evidence="1">Uncharacterized protein</fullName>
    </submittedName>
</protein>
<evidence type="ECO:0000313" key="1">
    <source>
        <dbReference type="EMBL" id="MDT2796521.1"/>
    </source>
</evidence>
<reference evidence="1" key="1">
    <citation type="submission" date="2023-03" db="EMBL/GenBank/DDBJ databases">
        <authorList>
            <person name="Shen W."/>
            <person name="Cai J."/>
        </authorList>
    </citation>
    <scope>NUCLEOTIDE SEQUENCE</scope>
    <source>
        <strain evidence="1">B245-2</strain>
    </source>
</reference>
<accession>A0AAW8TRS9</accession>
<comment type="caution">
    <text evidence="1">The sequence shown here is derived from an EMBL/GenBank/DDBJ whole genome shotgun (WGS) entry which is preliminary data.</text>
</comment>
<dbReference type="Proteomes" id="UP001255696">
    <property type="component" value="Unassembled WGS sequence"/>
</dbReference>
<sequence>MRELIRQIFKAYGFDEKWQDDDIEFYSAESKEKTSFFLINYIDATSEGITDVTMLTMLKRLEKDYIDENTNGKGIKAIIQELFVNDNTNVAAQIDKNTSAIYPIKLESLNNLDKYRNLIYSVEESPHYFRRFVLPYTDNQVNELKKIISNFPEKNIVNVLSEIANQEDAYYELAGHRNLDNAYELVIRLFSKIPFLQYNFVAQQKPMSVEKRIELEMDSELLKYHALICNNCTDIDEYIKVSGLPEDDTAVETEMKKRLEKRG</sequence>
<dbReference type="Pfam" id="PF20289">
    <property type="entry name" value="MComp1"/>
    <property type="match status" value="1"/>
</dbReference>
<evidence type="ECO:0000313" key="2">
    <source>
        <dbReference type="Proteomes" id="UP001255696"/>
    </source>
</evidence>